<dbReference type="Proteomes" id="UP001596408">
    <property type="component" value="Unassembled WGS sequence"/>
</dbReference>
<dbReference type="InterPro" id="IPR055768">
    <property type="entry name" value="DUF7344"/>
</dbReference>
<protein>
    <recommendedName>
        <fullName evidence="1">DUF7344 domain-containing protein</fullName>
    </recommendedName>
</protein>
<dbReference type="Pfam" id="PF24035">
    <property type="entry name" value="DUF7344"/>
    <property type="match status" value="1"/>
</dbReference>
<comment type="caution">
    <text evidence="2">The sequence shown here is derived from an EMBL/GenBank/DDBJ whole genome shotgun (WGS) entry which is preliminary data.</text>
</comment>
<proteinExistence type="predicted"/>
<evidence type="ECO:0000313" key="2">
    <source>
        <dbReference type="EMBL" id="MFC6825976.1"/>
    </source>
</evidence>
<dbReference type="AlphaFoldDB" id="A0ABD5TZE4"/>
<reference evidence="2 3" key="1">
    <citation type="journal article" date="2019" name="Int. J. Syst. Evol. Microbiol.">
        <title>The Global Catalogue of Microorganisms (GCM) 10K type strain sequencing project: providing services to taxonomists for standard genome sequencing and annotation.</title>
        <authorList>
            <consortium name="The Broad Institute Genomics Platform"/>
            <consortium name="The Broad Institute Genome Sequencing Center for Infectious Disease"/>
            <person name="Wu L."/>
            <person name="Ma J."/>
        </authorList>
    </citation>
    <scope>NUCLEOTIDE SEQUENCE [LARGE SCALE GENOMIC DNA]</scope>
    <source>
        <strain evidence="2 3">YIM 94188</strain>
    </source>
</reference>
<keyword evidence="3" id="KW-1185">Reference proteome</keyword>
<feature type="domain" description="DUF7344" evidence="1">
    <location>
        <begin position="21"/>
        <end position="98"/>
    </location>
</feature>
<organism evidence="2 3">
    <name type="scientific">Halopelagius fulvigenes</name>
    <dbReference type="NCBI Taxonomy" id="1198324"/>
    <lineage>
        <taxon>Archaea</taxon>
        <taxon>Methanobacteriati</taxon>
        <taxon>Methanobacteriota</taxon>
        <taxon>Stenosarchaea group</taxon>
        <taxon>Halobacteria</taxon>
        <taxon>Halobacteriales</taxon>
        <taxon>Haloferacaceae</taxon>
    </lineage>
</organism>
<gene>
    <name evidence="2" type="ORF">ACFQEV_13380</name>
</gene>
<evidence type="ECO:0000313" key="3">
    <source>
        <dbReference type="Proteomes" id="UP001596408"/>
    </source>
</evidence>
<dbReference type="EMBL" id="JBHSXH010000015">
    <property type="protein sequence ID" value="MFC6825976.1"/>
    <property type="molecule type" value="Genomic_DNA"/>
</dbReference>
<accession>A0ABD5TZE4</accession>
<name>A0ABD5TZE4_9EURY</name>
<evidence type="ECO:0000259" key="1">
    <source>
        <dbReference type="Pfam" id="PF24035"/>
    </source>
</evidence>
<sequence length="116" mass="12900">MSGTTESPRATLDPLTLDEKFTLLADSQRRTLLLVLGRVGEPVSIGGLGERLLAREDPASATDSAALDELELRLHHVHVPKLAQRDVLEYDPESGIVSRGPRFDRIYSWLVSHDER</sequence>
<dbReference type="RefSeq" id="WP_379696885.1">
    <property type="nucleotide sequence ID" value="NZ_JBHSXH010000015.1"/>
</dbReference>